<dbReference type="GO" id="GO:0003677">
    <property type="term" value="F:DNA binding"/>
    <property type="evidence" value="ECO:0007669"/>
    <property type="project" value="TreeGrafter"/>
</dbReference>
<gene>
    <name evidence="3" type="ORF">ElyMa_004959200</name>
</gene>
<dbReference type="Pfam" id="PF03184">
    <property type="entry name" value="DDE_1"/>
    <property type="match status" value="1"/>
</dbReference>
<name>A0AAV4J1C8_9GAST</name>
<dbReference type="Proteomes" id="UP000762676">
    <property type="component" value="Unassembled WGS sequence"/>
</dbReference>
<accession>A0AAV4J1C8</accession>
<comment type="caution">
    <text evidence="3">The sequence shown here is derived from an EMBL/GenBank/DDBJ whole genome shotgun (WGS) entry which is preliminary data.</text>
</comment>
<protein>
    <submittedName>
        <fullName evidence="3">Tigger transposable element-derived protein</fullName>
    </submittedName>
</protein>
<evidence type="ECO:0000313" key="3">
    <source>
        <dbReference type="EMBL" id="GFS16562.1"/>
    </source>
</evidence>
<evidence type="ECO:0000256" key="1">
    <source>
        <dbReference type="SAM" id="MobiDB-lite"/>
    </source>
</evidence>
<sequence>MLDALENPGATIMKVAEKFSISKSQVGRIKQSKKSLRELQQTPSILGKKRKRDQEQNDVGGALAHWMTDKVAQGARLSGHLLKKKATELAASKELTGGKKAMERITLLLCANMRGEEKLPVFVIGKSKQPRSFPKDLSKLPVRYRNSANAWMTGFLFKEWLYERNNKLKIQDRRVLLLVGNCTAHPAVDDLQMITLKFLPPKTTSLLRPMDMGVIKNFKGHYRSRLDDRIIASLDANPDEKAIDISKKITLLNALYLARDAWKELKPSTIVNCYSKAGLSACATEDEADMDDFHDVAINSALSREMSNTDLLREVNSTSLAADEEDDIAAVPLSIEQKMEMLNCMRQFIEEKGMESAMPTLRAFEKTIFSDATKTRQTTWDSFFK</sequence>
<feature type="region of interest" description="Disordered" evidence="1">
    <location>
        <begin position="32"/>
        <end position="57"/>
    </location>
</feature>
<dbReference type="PANTHER" id="PTHR19303:SF73">
    <property type="entry name" value="PROTEIN PDC2"/>
    <property type="match status" value="1"/>
</dbReference>
<evidence type="ECO:0000313" key="4">
    <source>
        <dbReference type="Proteomes" id="UP000762676"/>
    </source>
</evidence>
<dbReference type="InterPro" id="IPR004875">
    <property type="entry name" value="DDE_SF_endonuclease_dom"/>
</dbReference>
<reference evidence="3 4" key="1">
    <citation type="journal article" date="2021" name="Elife">
        <title>Chloroplast acquisition without the gene transfer in kleptoplastic sea slugs, Plakobranchus ocellatus.</title>
        <authorList>
            <person name="Maeda T."/>
            <person name="Takahashi S."/>
            <person name="Yoshida T."/>
            <person name="Shimamura S."/>
            <person name="Takaki Y."/>
            <person name="Nagai Y."/>
            <person name="Toyoda A."/>
            <person name="Suzuki Y."/>
            <person name="Arimoto A."/>
            <person name="Ishii H."/>
            <person name="Satoh N."/>
            <person name="Nishiyama T."/>
            <person name="Hasebe M."/>
            <person name="Maruyama T."/>
            <person name="Minagawa J."/>
            <person name="Obokata J."/>
            <person name="Shigenobu S."/>
        </authorList>
    </citation>
    <scope>NUCLEOTIDE SEQUENCE [LARGE SCALE GENOMIC DNA]</scope>
</reference>
<dbReference type="PANTHER" id="PTHR19303">
    <property type="entry name" value="TRANSPOSON"/>
    <property type="match status" value="1"/>
</dbReference>
<feature type="domain" description="DDE-1" evidence="2">
    <location>
        <begin position="103"/>
        <end position="274"/>
    </location>
</feature>
<dbReference type="AlphaFoldDB" id="A0AAV4J1C8"/>
<dbReference type="EMBL" id="BMAT01009942">
    <property type="protein sequence ID" value="GFS16562.1"/>
    <property type="molecule type" value="Genomic_DNA"/>
</dbReference>
<keyword evidence="4" id="KW-1185">Reference proteome</keyword>
<proteinExistence type="predicted"/>
<organism evidence="3 4">
    <name type="scientific">Elysia marginata</name>
    <dbReference type="NCBI Taxonomy" id="1093978"/>
    <lineage>
        <taxon>Eukaryota</taxon>
        <taxon>Metazoa</taxon>
        <taxon>Spiralia</taxon>
        <taxon>Lophotrochozoa</taxon>
        <taxon>Mollusca</taxon>
        <taxon>Gastropoda</taxon>
        <taxon>Heterobranchia</taxon>
        <taxon>Euthyneura</taxon>
        <taxon>Panpulmonata</taxon>
        <taxon>Sacoglossa</taxon>
        <taxon>Placobranchoidea</taxon>
        <taxon>Plakobranchidae</taxon>
        <taxon>Elysia</taxon>
    </lineage>
</organism>
<dbReference type="GO" id="GO:0005634">
    <property type="term" value="C:nucleus"/>
    <property type="evidence" value="ECO:0007669"/>
    <property type="project" value="TreeGrafter"/>
</dbReference>
<dbReference type="InterPro" id="IPR050863">
    <property type="entry name" value="CenT-Element_Derived"/>
</dbReference>
<evidence type="ECO:0000259" key="2">
    <source>
        <dbReference type="Pfam" id="PF03184"/>
    </source>
</evidence>